<name>A0A0M3AMZ0_9SPHN</name>
<dbReference type="Proteomes" id="UP000033874">
    <property type="component" value="Unassembled WGS sequence"/>
</dbReference>
<dbReference type="PATRIC" id="fig|56193.3.peg.4214"/>
<gene>
    <name evidence="2" type="ORF">YP76_20050</name>
</gene>
<keyword evidence="3" id="KW-1185">Reference proteome</keyword>
<sequence>MTQQSISDHAAPEAEIFAQIHNGFTAVQDVEARCKAAFLPLLCEQGITRVEIHYDGGGDEGSVSDVFAFAGDTATDLPDIQRDHVALEYSGRISTQAMSLEDAVTAFADNAVCTHHSGWENGEGAHGTIEIDVASGAVTLTHNTRFIDYETSETEL</sequence>
<feature type="domain" description="DUF6878" evidence="1">
    <location>
        <begin position="32"/>
        <end position="154"/>
    </location>
</feature>
<accession>A0A0M3AMZ0</accession>
<proteinExistence type="predicted"/>
<reference evidence="2 3" key="1">
    <citation type="submission" date="2015-04" db="EMBL/GenBank/DDBJ databases">
        <title>Genome sequence of aromatic hydrocarbons-degrading Sphingobium chungbukense DJ77.</title>
        <authorList>
            <person name="Kim Y.-C."/>
            <person name="Chae J.-C."/>
        </authorList>
    </citation>
    <scope>NUCLEOTIDE SEQUENCE [LARGE SCALE GENOMIC DNA]</scope>
    <source>
        <strain evidence="2 3">DJ77</strain>
    </source>
</reference>
<dbReference type="InterPro" id="IPR049243">
    <property type="entry name" value="DUF6878"/>
</dbReference>
<dbReference type="EMBL" id="LBIC01000010">
    <property type="protein sequence ID" value="KKW90301.1"/>
    <property type="molecule type" value="Genomic_DNA"/>
</dbReference>
<dbReference type="RefSeq" id="WP_046765387.1">
    <property type="nucleotide sequence ID" value="NZ_LBIC01000010.1"/>
</dbReference>
<dbReference type="Pfam" id="PF21798">
    <property type="entry name" value="DUF6878"/>
    <property type="match status" value="1"/>
</dbReference>
<protein>
    <recommendedName>
        <fullName evidence="1">DUF6878 domain-containing protein</fullName>
    </recommendedName>
</protein>
<dbReference type="STRING" id="56193.YP76_20050"/>
<dbReference type="AlphaFoldDB" id="A0A0M3AMZ0"/>
<evidence type="ECO:0000313" key="2">
    <source>
        <dbReference type="EMBL" id="KKW90301.1"/>
    </source>
</evidence>
<evidence type="ECO:0000259" key="1">
    <source>
        <dbReference type="Pfam" id="PF21798"/>
    </source>
</evidence>
<comment type="caution">
    <text evidence="2">The sequence shown here is derived from an EMBL/GenBank/DDBJ whole genome shotgun (WGS) entry which is preliminary data.</text>
</comment>
<evidence type="ECO:0000313" key="3">
    <source>
        <dbReference type="Proteomes" id="UP000033874"/>
    </source>
</evidence>
<organism evidence="2 3">
    <name type="scientific">Sphingobium chungbukense</name>
    <dbReference type="NCBI Taxonomy" id="56193"/>
    <lineage>
        <taxon>Bacteria</taxon>
        <taxon>Pseudomonadati</taxon>
        <taxon>Pseudomonadota</taxon>
        <taxon>Alphaproteobacteria</taxon>
        <taxon>Sphingomonadales</taxon>
        <taxon>Sphingomonadaceae</taxon>
        <taxon>Sphingobium</taxon>
    </lineage>
</organism>